<dbReference type="Gene3D" id="3.40.50.1970">
    <property type="match status" value="1"/>
</dbReference>
<dbReference type="Proteomes" id="UP001164439">
    <property type="component" value="Chromosome"/>
</dbReference>
<keyword evidence="5" id="KW-0456">Lyase</keyword>
<dbReference type="PANTHER" id="PTHR43622:SF1">
    <property type="entry name" value="3-DEHYDROQUINATE SYNTHASE"/>
    <property type="match status" value="1"/>
</dbReference>
<name>A0ABY7K7R3_9ACTN</name>
<organism evidence="15 16">
    <name type="scientific">Streptomyces cinnabarinus</name>
    <dbReference type="NCBI Taxonomy" id="67287"/>
    <lineage>
        <taxon>Bacteria</taxon>
        <taxon>Bacillati</taxon>
        <taxon>Actinomycetota</taxon>
        <taxon>Actinomycetes</taxon>
        <taxon>Kitasatosporales</taxon>
        <taxon>Streptomycetaceae</taxon>
        <taxon>Streptomyces</taxon>
    </lineage>
</organism>
<dbReference type="InterPro" id="IPR056179">
    <property type="entry name" value="DHQS_C"/>
</dbReference>
<dbReference type="InterPro" id="IPR050071">
    <property type="entry name" value="Dehydroquinate_synthase"/>
</dbReference>
<evidence type="ECO:0000256" key="11">
    <source>
        <dbReference type="ARBA" id="ARBA00039146"/>
    </source>
</evidence>
<comment type="pathway">
    <text evidence="9">Metabolic intermediate biosynthesis; 2-deoxystreptamine biosynthesis; 2-deoxystreptamine from D-glucose 6-phosphate: step 1/4.</text>
</comment>
<feature type="domain" description="3-dehydroquinate synthase N-terminal" evidence="13">
    <location>
        <begin position="83"/>
        <end position="195"/>
    </location>
</feature>
<keyword evidence="16" id="KW-1185">Reference proteome</keyword>
<evidence type="ECO:0000256" key="3">
    <source>
        <dbReference type="ARBA" id="ARBA00022723"/>
    </source>
</evidence>
<accession>A0ABY7K7R3</accession>
<evidence type="ECO:0000256" key="7">
    <source>
        <dbReference type="ARBA" id="ARBA00035757"/>
    </source>
</evidence>
<evidence type="ECO:0000256" key="4">
    <source>
        <dbReference type="ARBA" id="ARBA00023027"/>
    </source>
</evidence>
<keyword evidence="6" id="KW-0170">Cobalt</keyword>
<evidence type="ECO:0000256" key="1">
    <source>
        <dbReference type="ARBA" id="ARBA00001911"/>
    </source>
</evidence>
<dbReference type="Pfam" id="PF01761">
    <property type="entry name" value="DHQ_synthase"/>
    <property type="match status" value="1"/>
</dbReference>
<dbReference type="PIRSF" id="PIRSF001455">
    <property type="entry name" value="DHQ_synth"/>
    <property type="match status" value="1"/>
</dbReference>
<proteinExistence type="inferred from homology"/>
<dbReference type="Gene3D" id="1.20.1090.10">
    <property type="entry name" value="Dehydroquinate synthase-like - alpha domain"/>
    <property type="match status" value="1"/>
</dbReference>
<comment type="cofactor">
    <cofactor evidence="1">
        <name>NAD(+)</name>
        <dbReference type="ChEBI" id="CHEBI:57540"/>
    </cofactor>
</comment>
<keyword evidence="3" id="KW-0479">Metal-binding</keyword>
<evidence type="ECO:0000256" key="2">
    <source>
        <dbReference type="ARBA" id="ARBA00001941"/>
    </source>
</evidence>
<comment type="function">
    <text evidence="8">Catalyzes the intramolecular carbocycle formation from D-glucose-6-phosphate to 2-deoxy-scyllo-inosose (DOI).</text>
</comment>
<dbReference type="InterPro" id="IPR030960">
    <property type="entry name" value="DHQS/DOIS_N"/>
</dbReference>
<dbReference type="CDD" id="cd08195">
    <property type="entry name" value="DHQS"/>
    <property type="match status" value="1"/>
</dbReference>
<evidence type="ECO:0000256" key="12">
    <source>
        <dbReference type="ARBA" id="ARBA00040375"/>
    </source>
</evidence>
<dbReference type="PANTHER" id="PTHR43622">
    <property type="entry name" value="3-DEHYDROQUINATE SYNTHASE"/>
    <property type="match status" value="1"/>
</dbReference>
<evidence type="ECO:0000256" key="8">
    <source>
        <dbReference type="ARBA" id="ARBA00037594"/>
    </source>
</evidence>
<evidence type="ECO:0000256" key="6">
    <source>
        <dbReference type="ARBA" id="ARBA00023285"/>
    </source>
</evidence>
<dbReference type="SUPFAM" id="SSF56796">
    <property type="entry name" value="Dehydroquinate synthase-like"/>
    <property type="match status" value="1"/>
</dbReference>
<feature type="domain" description="3-dehydroquinate synthase C-terminal" evidence="14">
    <location>
        <begin position="197"/>
        <end position="326"/>
    </location>
</feature>
<sequence>MPLGHGTLDLREDPDGTLAVAVTRQDTYPVIIGPGKLDTLPALTERLGLTDSTFVITDTDVADVLLQRTLDVFRDSGVRAEPIIIPSGEASKSWPVLQSVIEALLSRGVKRRSVLVALGGGVVVDSVGFVASVVMRGLPYINVPTSLVAQLDAAIGGKTGIDHNGSKNLLGGFYHPAAVLIDPELLRTLPPREIRGGLAEAVKVGILHQPLFNKLEKLDQSTPYDIDALTAITRDAATYKMHLLKDDPFERSLVRLLNLGHSFGHALEAATRFEVYRHGEAIAVGIALATMMSRHRGLCDAQTKDRILACLDHCGLQVALPSSQTAATWAEIDVIRRIRNGVLNEVLPVSIGECVVVDEVSHEEFRAATDALAVEARTFPPRATAGQR</sequence>
<gene>
    <name evidence="15" type="ORF">STRCI_000654</name>
</gene>
<dbReference type="EMBL" id="CP114413">
    <property type="protein sequence ID" value="WAZ19593.1"/>
    <property type="molecule type" value="Genomic_DNA"/>
</dbReference>
<comment type="cofactor">
    <cofactor evidence="2">
        <name>Co(2+)</name>
        <dbReference type="ChEBI" id="CHEBI:48828"/>
    </cofactor>
</comment>
<evidence type="ECO:0000256" key="9">
    <source>
        <dbReference type="ARBA" id="ARBA00037923"/>
    </source>
</evidence>
<evidence type="ECO:0000313" key="15">
    <source>
        <dbReference type="EMBL" id="WAZ19593.1"/>
    </source>
</evidence>
<evidence type="ECO:0000259" key="13">
    <source>
        <dbReference type="Pfam" id="PF01761"/>
    </source>
</evidence>
<dbReference type="InterPro" id="IPR030963">
    <property type="entry name" value="DHQ_synth_fam"/>
</dbReference>
<comment type="catalytic activity">
    <reaction evidence="7">
        <text>D-glucose 6-phosphate = 2-deoxy-L-scyllo-inosose + phosphate</text>
        <dbReference type="Rhea" id="RHEA:33071"/>
        <dbReference type="ChEBI" id="CHEBI:43474"/>
        <dbReference type="ChEBI" id="CHEBI:61548"/>
        <dbReference type="ChEBI" id="CHEBI:64796"/>
        <dbReference type="EC" id="4.2.3.124"/>
    </reaction>
</comment>
<evidence type="ECO:0000313" key="16">
    <source>
        <dbReference type="Proteomes" id="UP001164439"/>
    </source>
</evidence>
<dbReference type="Pfam" id="PF24621">
    <property type="entry name" value="DHQS_C"/>
    <property type="match status" value="1"/>
</dbReference>
<dbReference type="EC" id="4.2.3.124" evidence="11"/>
<evidence type="ECO:0000259" key="14">
    <source>
        <dbReference type="Pfam" id="PF24621"/>
    </source>
</evidence>
<evidence type="ECO:0000256" key="5">
    <source>
        <dbReference type="ARBA" id="ARBA00023239"/>
    </source>
</evidence>
<protein>
    <recommendedName>
        <fullName evidence="12">2-deoxy-scyllo-inosose synthase</fullName>
        <ecNumber evidence="11">4.2.3.124</ecNumber>
    </recommendedName>
</protein>
<evidence type="ECO:0000256" key="10">
    <source>
        <dbReference type="ARBA" id="ARBA00038469"/>
    </source>
</evidence>
<keyword evidence="4" id="KW-0520">NAD</keyword>
<reference evidence="15" key="1">
    <citation type="submission" date="2022-12" db="EMBL/GenBank/DDBJ databases">
        <authorList>
            <person name="Ruckert C."/>
            <person name="Busche T."/>
            <person name="Kalinowski J."/>
            <person name="Wittmann C."/>
        </authorList>
    </citation>
    <scope>NUCLEOTIDE SEQUENCE</scope>
    <source>
        <strain evidence="15">DSM 40467</strain>
    </source>
</reference>
<dbReference type="RefSeq" id="WP_269657283.1">
    <property type="nucleotide sequence ID" value="NZ_CP114413.1"/>
</dbReference>
<comment type="similarity">
    <text evidence="10">Belongs to the sugar phosphate cyclases superfamily. DOI synthase family.</text>
</comment>